<organism evidence="1 2">
    <name type="scientific">Camellia sinensis</name>
    <name type="common">Tea plant</name>
    <name type="synonym">Thea sinensis</name>
    <dbReference type="NCBI Taxonomy" id="4442"/>
    <lineage>
        <taxon>Eukaryota</taxon>
        <taxon>Viridiplantae</taxon>
        <taxon>Streptophyta</taxon>
        <taxon>Embryophyta</taxon>
        <taxon>Tracheophyta</taxon>
        <taxon>Spermatophyta</taxon>
        <taxon>Magnoliopsida</taxon>
        <taxon>eudicotyledons</taxon>
        <taxon>Gunneridae</taxon>
        <taxon>Pentapetalae</taxon>
        <taxon>asterids</taxon>
        <taxon>Ericales</taxon>
        <taxon>Theaceae</taxon>
        <taxon>Camellia</taxon>
    </lineage>
</organism>
<accession>A0A7J7G6T2</accession>
<gene>
    <name evidence="1" type="ORF">HYC85_027602</name>
</gene>
<keyword evidence="2" id="KW-1185">Reference proteome</keyword>
<evidence type="ECO:0000313" key="1">
    <source>
        <dbReference type="EMBL" id="KAF5936473.1"/>
    </source>
</evidence>
<dbReference type="Proteomes" id="UP000593564">
    <property type="component" value="Unassembled WGS sequence"/>
</dbReference>
<dbReference type="EMBL" id="JACBKZ010000013">
    <property type="protein sequence ID" value="KAF5936473.1"/>
    <property type="molecule type" value="Genomic_DNA"/>
</dbReference>
<protein>
    <submittedName>
        <fullName evidence="1">Uncharacterized protein</fullName>
    </submittedName>
</protein>
<reference evidence="1 2" key="2">
    <citation type="submission" date="2020-07" db="EMBL/GenBank/DDBJ databases">
        <title>Genome assembly of wild tea tree DASZ reveals pedigree and selection history of tea varieties.</title>
        <authorList>
            <person name="Zhang W."/>
        </authorList>
    </citation>
    <scope>NUCLEOTIDE SEQUENCE [LARGE SCALE GENOMIC DNA]</scope>
    <source>
        <strain evidence="2">cv. G240</strain>
        <tissue evidence="1">Leaf</tissue>
    </source>
</reference>
<proteinExistence type="predicted"/>
<sequence>MKSSSMVSLSHLHRFIVDENPLFILFLLTSIQIQISQGFWCRYEISQGFQRRHRDHFHHQTIYSS</sequence>
<dbReference type="AlphaFoldDB" id="A0A7J7G6T2"/>
<evidence type="ECO:0000313" key="2">
    <source>
        <dbReference type="Proteomes" id="UP000593564"/>
    </source>
</evidence>
<reference evidence="2" key="1">
    <citation type="journal article" date="2020" name="Nat. Commun.">
        <title>Genome assembly of wild tea tree DASZ reveals pedigree and selection history of tea varieties.</title>
        <authorList>
            <person name="Zhang W."/>
            <person name="Zhang Y."/>
            <person name="Qiu H."/>
            <person name="Guo Y."/>
            <person name="Wan H."/>
            <person name="Zhang X."/>
            <person name="Scossa F."/>
            <person name="Alseekh S."/>
            <person name="Zhang Q."/>
            <person name="Wang P."/>
            <person name="Xu L."/>
            <person name="Schmidt M.H."/>
            <person name="Jia X."/>
            <person name="Li D."/>
            <person name="Zhu A."/>
            <person name="Guo F."/>
            <person name="Chen W."/>
            <person name="Ni D."/>
            <person name="Usadel B."/>
            <person name="Fernie A.R."/>
            <person name="Wen W."/>
        </authorList>
    </citation>
    <scope>NUCLEOTIDE SEQUENCE [LARGE SCALE GENOMIC DNA]</scope>
    <source>
        <strain evidence="2">cv. G240</strain>
    </source>
</reference>
<comment type="caution">
    <text evidence="1">The sequence shown here is derived from an EMBL/GenBank/DDBJ whole genome shotgun (WGS) entry which is preliminary data.</text>
</comment>
<name>A0A7J7G6T2_CAMSI</name>